<dbReference type="Gene3D" id="3.40.50.1820">
    <property type="entry name" value="alpha/beta hydrolase"/>
    <property type="match status" value="1"/>
</dbReference>
<dbReference type="PANTHER" id="PTHR11731">
    <property type="entry name" value="PROTEASE FAMILY S9B,C DIPEPTIDYL-PEPTIDASE IV-RELATED"/>
    <property type="match status" value="1"/>
</dbReference>
<dbReference type="InterPro" id="IPR001375">
    <property type="entry name" value="Peptidase_S9_cat"/>
</dbReference>
<feature type="domain" description="Dipeptidylpeptidase IV N-terminal" evidence="4">
    <location>
        <begin position="369"/>
        <end position="531"/>
    </location>
</feature>
<gene>
    <name evidence="5" type="ORF">DI564_07175</name>
</gene>
<evidence type="ECO:0000313" key="5">
    <source>
        <dbReference type="EMBL" id="PZQ16409.1"/>
    </source>
</evidence>
<dbReference type="InterPro" id="IPR002469">
    <property type="entry name" value="Peptidase_S9B_N"/>
</dbReference>
<dbReference type="GO" id="GO:0008236">
    <property type="term" value="F:serine-type peptidase activity"/>
    <property type="evidence" value="ECO:0007669"/>
    <property type="project" value="InterPro"/>
</dbReference>
<dbReference type="GO" id="GO:0006508">
    <property type="term" value="P:proteolysis"/>
    <property type="evidence" value="ECO:0007669"/>
    <property type="project" value="InterPro"/>
</dbReference>
<dbReference type="AlphaFoldDB" id="A0A2W5KK42"/>
<dbReference type="Proteomes" id="UP000249046">
    <property type="component" value="Unassembled WGS sequence"/>
</dbReference>
<feature type="compositionally biased region" description="Basic and acidic residues" evidence="1">
    <location>
        <begin position="337"/>
        <end position="365"/>
    </location>
</feature>
<dbReference type="Pfam" id="PF00326">
    <property type="entry name" value="Peptidase_S9"/>
    <property type="match status" value="1"/>
</dbReference>
<dbReference type="InterPro" id="IPR011042">
    <property type="entry name" value="6-blade_b-propeller_TolB-like"/>
</dbReference>
<dbReference type="PANTHER" id="PTHR11731:SF193">
    <property type="entry name" value="DIPEPTIDYL PEPTIDASE 9"/>
    <property type="match status" value="1"/>
</dbReference>
<accession>A0A2W5KK42</accession>
<comment type="caution">
    <text evidence="5">The sequence shown here is derived from an EMBL/GenBank/DDBJ whole genome shotgun (WGS) entry which is preliminary data.</text>
</comment>
<dbReference type="SUPFAM" id="SSF82171">
    <property type="entry name" value="DPP6 N-terminal domain-like"/>
    <property type="match status" value="1"/>
</dbReference>
<evidence type="ECO:0000256" key="2">
    <source>
        <dbReference type="SAM" id="SignalP"/>
    </source>
</evidence>
<sequence length="821" mass="91433">MRWSPNPIAVIVLLTLSCLTCGASGAVTLEQAMADPDWIGPPVERPYWSIDGSTVYYQLKREGSGIRDLRRVTLADGADTVVEPQAMAAADGPEAVFDSTRAWAAFVRNGDVFLRRTDGQRLIQVTRTSAREAAPQFSADGRQLQYRVDDDWYAYDIASGVTAQAAVLKTGKDPAQKKPDDLGELQLRLFSTLRKVKDERDARRKHAERFQAEDPTRAPLPVFLGEEAEIVTTALAPDARWLLVTTRAKGYDAGRVAKMQTWVTESGYEEGEDERVRVGRNAPAPQTLWLVDLTARSARKLAYADLPGIKDDPLAAVREENAKAAAAAAGQDGTDASDGKSGADGKAGKGKSKDGKSEKDAPAERALEVSGLAWSRDGRQVAVQLRSIDNKDRWIATVDLDGGRLIGQHRLTDPAWINWNFNEFGWTDDSRQLWYLSEESGYSQLYVKAPGARPRALTEGRFEISSPRLSPDGRYFYVRANVEAPYAYDVYRVALGGGPLERISRYGGLDDFTLSADGRQLAVLHSSAYVPQQLAVLSADGSGAPRELTDTRKPDYRALRFAPMRIVGVPSSKSGRPIWSKLYVPADFDPSKRYPAVLFVHGAGYLQNTHQGYPNYFREQLFHNLLVERGYVVLDMDYRASEGYGRDWRTAIYRQMGHPELEDLIDGVNWLVAEQAVDPQRVGLYGGSYGGFMTLMAMFRAPEVFAAGAALRPVTDWTSYNHGYTSNILNTPQVDAIAYKRSSPIEFAEGLRGPLLIAHGMIDDNVLFQDSVRLYQRLIELRKDDFELAGYPMERHGFVHADAWYDEYKRILKLFEANLRR</sequence>
<name>A0A2W5KK42_9GAMM</name>
<keyword evidence="2" id="KW-0732">Signal</keyword>
<organism evidence="5 6">
    <name type="scientific">Rhodanobacter denitrificans</name>
    <dbReference type="NCBI Taxonomy" id="666685"/>
    <lineage>
        <taxon>Bacteria</taxon>
        <taxon>Pseudomonadati</taxon>
        <taxon>Pseudomonadota</taxon>
        <taxon>Gammaproteobacteria</taxon>
        <taxon>Lysobacterales</taxon>
        <taxon>Rhodanobacteraceae</taxon>
        <taxon>Rhodanobacter</taxon>
    </lineage>
</organism>
<dbReference type="Gene3D" id="2.140.10.30">
    <property type="entry name" value="Dipeptidylpeptidase IV, N-terminal domain"/>
    <property type="match status" value="1"/>
</dbReference>
<evidence type="ECO:0000256" key="1">
    <source>
        <dbReference type="SAM" id="MobiDB-lite"/>
    </source>
</evidence>
<evidence type="ECO:0000259" key="3">
    <source>
        <dbReference type="Pfam" id="PF00326"/>
    </source>
</evidence>
<dbReference type="InterPro" id="IPR029058">
    <property type="entry name" value="AB_hydrolase_fold"/>
</dbReference>
<reference evidence="5 6" key="1">
    <citation type="submission" date="2017-08" db="EMBL/GenBank/DDBJ databases">
        <title>Infants hospitalized years apart are colonized by the same room-sourced microbial strains.</title>
        <authorList>
            <person name="Brooks B."/>
            <person name="Olm M.R."/>
            <person name="Firek B.A."/>
            <person name="Baker R."/>
            <person name="Thomas B.C."/>
            <person name="Morowitz M.J."/>
            <person name="Banfield J.F."/>
        </authorList>
    </citation>
    <scope>NUCLEOTIDE SEQUENCE [LARGE SCALE GENOMIC DNA]</scope>
    <source>
        <strain evidence="5">S2_005_003_R2_42</strain>
    </source>
</reference>
<protein>
    <submittedName>
        <fullName evidence="5">S9 family peptidase</fullName>
    </submittedName>
</protein>
<feature type="domain" description="Peptidase S9 prolyl oligopeptidase catalytic" evidence="3">
    <location>
        <begin position="625"/>
        <end position="819"/>
    </location>
</feature>
<feature type="region of interest" description="Disordered" evidence="1">
    <location>
        <begin position="326"/>
        <end position="365"/>
    </location>
</feature>
<feature type="chain" id="PRO_5015973296" evidence="2">
    <location>
        <begin position="26"/>
        <end position="821"/>
    </location>
</feature>
<dbReference type="InterPro" id="IPR050278">
    <property type="entry name" value="Serine_Prot_S9B/DPPIV"/>
</dbReference>
<feature type="compositionally biased region" description="Low complexity" evidence="1">
    <location>
        <begin position="326"/>
        <end position="336"/>
    </location>
</feature>
<dbReference type="PROSITE" id="PS51257">
    <property type="entry name" value="PROKAR_LIPOPROTEIN"/>
    <property type="match status" value="1"/>
</dbReference>
<proteinExistence type="predicted"/>
<dbReference type="GO" id="GO:0008239">
    <property type="term" value="F:dipeptidyl-peptidase activity"/>
    <property type="evidence" value="ECO:0007669"/>
    <property type="project" value="TreeGrafter"/>
</dbReference>
<dbReference type="SUPFAM" id="SSF53474">
    <property type="entry name" value="alpha/beta-Hydrolases"/>
    <property type="match status" value="1"/>
</dbReference>
<dbReference type="Pfam" id="PF00930">
    <property type="entry name" value="DPPIV_N"/>
    <property type="match status" value="1"/>
</dbReference>
<evidence type="ECO:0000313" key="6">
    <source>
        <dbReference type="Proteomes" id="UP000249046"/>
    </source>
</evidence>
<evidence type="ECO:0000259" key="4">
    <source>
        <dbReference type="Pfam" id="PF00930"/>
    </source>
</evidence>
<feature type="signal peptide" evidence="2">
    <location>
        <begin position="1"/>
        <end position="25"/>
    </location>
</feature>
<dbReference type="EMBL" id="QFPO01000005">
    <property type="protein sequence ID" value="PZQ16409.1"/>
    <property type="molecule type" value="Genomic_DNA"/>
</dbReference>
<dbReference type="Gene3D" id="2.120.10.30">
    <property type="entry name" value="TolB, C-terminal domain"/>
    <property type="match status" value="1"/>
</dbReference>